<evidence type="ECO:0000313" key="3">
    <source>
        <dbReference type="EMBL" id="OCH91132.1"/>
    </source>
</evidence>
<dbReference type="AlphaFoldDB" id="A0A8E2B2Q6"/>
<accession>A0A8E2B2Q6</accession>
<dbReference type="PANTHER" id="PTHR12496:SF0">
    <property type="entry name" value="METHYLTRANSFERASE DOMAIN-CONTAINING PROTEIN"/>
    <property type="match status" value="1"/>
</dbReference>
<sequence length="522" mass="57010">MSNDEHLLGEICEFLQSSLVNSLLVTHPNRLCLSSFELPPEWSSWWSWASEISSGTDSIEPKWLTVLHYYMDPPEDGEQSCSTSLPPELRWLVGEARRLQLPRSSTPSLPLGTGQFRGMSPKKAHEVDRMVQYISHILSATPKLDVIRHAVDIGAGQAYLSRKLRDDLGLHVLALDWSDVQTQGAARKDASAQKRSKIAENAMEQGSCAEDRAQAALAGTGSLTYKTMAITSDSLLETVTDWIREDAPGPVSGDPVQDARQASSGAASGPTHVLLVALHACGSLTPSILRAFLAQYKLAGDGPRTWTPQAAVIVGCCYNMLDSADFPLCRTLSARRGLTLTSNHLQLAAQVPSQWLRTEESAKVATVAVRKVVWRALLEGIMEHDASSGRTRPSEGGVCSGQDSAPGWTGPSAGQKRLGRLNDSAYADWRTFLARSASKLEINITGKESKDRVMESRLEVFHVLRCLLGPVIESLMLLDRQSWLQEELQTTGLRSELVNLFDQSTGSGRNVAIVIMPKEKAD</sequence>
<evidence type="ECO:0000313" key="4">
    <source>
        <dbReference type="Proteomes" id="UP000250043"/>
    </source>
</evidence>
<feature type="region of interest" description="Disordered" evidence="1">
    <location>
        <begin position="385"/>
        <end position="415"/>
    </location>
</feature>
<keyword evidence="4" id="KW-1185">Reference proteome</keyword>
<protein>
    <recommendedName>
        <fullName evidence="2">Methyltransferase domain-containing protein</fullName>
    </recommendedName>
</protein>
<dbReference type="PANTHER" id="PTHR12496">
    <property type="entry name" value="CGI-41 METHYLTRANSFERASE"/>
    <property type="match status" value="1"/>
</dbReference>
<name>A0A8E2B2Q6_9APHY</name>
<dbReference type="OrthoDB" id="10258156at2759"/>
<feature type="region of interest" description="Disordered" evidence="1">
    <location>
        <begin position="246"/>
        <end position="265"/>
    </location>
</feature>
<reference evidence="3 4" key="1">
    <citation type="submission" date="2016-07" db="EMBL/GenBank/DDBJ databases">
        <title>Draft genome of the white-rot fungus Obba rivulosa 3A-2.</title>
        <authorList>
            <consortium name="DOE Joint Genome Institute"/>
            <person name="Miettinen O."/>
            <person name="Riley R."/>
            <person name="Acob R."/>
            <person name="Barry K."/>
            <person name="Cullen D."/>
            <person name="De Vries R."/>
            <person name="Hainaut M."/>
            <person name="Hatakka A."/>
            <person name="Henrissat B."/>
            <person name="Hilden K."/>
            <person name="Kuo R."/>
            <person name="Labutti K."/>
            <person name="Lipzen A."/>
            <person name="Makela M.R."/>
            <person name="Sandor L."/>
            <person name="Spatafora J.W."/>
            <person name="Grigoriev I.V."/>
            <person name="Hibbett D.S."/>
        </authorList>
    </citation>
    <scope>NUCLEOTIDE SEQUENCE [LARGE SCALE GENOMIC DNA]</scope>
    <source>
        <strain evidence="3 4">3A-2</strain>
    </source>
</reference>
<gene>
    <name evidence="3" type="ORF">OBBRIDRAFT_550108</name>
</gene>
<proteinExistence type="predicted"/>
<dbReference type="EMBL" id="KV722391">
    <property type="protein sequence ID" value="OCH91132.1"/>
    <property type="molecule type" value="Genomic_DNA"/>
</dbReference>
<dbReference type="InterPro" id="IPR052220">
    <property type="entry name" value="METTL25"/>
</dbReference>
<evidence type="ECO:0000256" key="1">
    <source>
        <dbReference type="SAM" id="MobiDB-lite"/>
    </source>
</evidence>
<evidence type="ECO:0000259" key="2">
    <source>
        <dbReference type="Pfam" id="PF13679"/>
    </source>
</evidence>
<feature type="domain" description="Methyltransferase" evidence="2">
    <location>
        <begin position="122"/>
        <end position="322"/>
    </location>
</feature>
<dbReference type="Pfam" id="PF13679">
    <property type="entry name" value="Methyltransf_32"/>
    <property type="match status" value="1"/>
</dbReference>
<dbReference type="InterPro" id="IPR025714">
    <property type="entry name" value="Methyltranfer_dom"/>
</dbReference>
<dbReference type="Proteomes" id="UP000250043">
    <property type="component" value="Unassembled WGS sequence"/>
</dbReference>
<organism evidence="3 4">
    <name type="scientific">Obba rivulosa</name>
    <dbReference type="NCBI Taxonomy" id="1052685"/>
    <lineage>
        <taxon>Eukaryota</taxon>
        <taxon>Fungi</taxon>
        <taxon>Dikarya</taxon>
        <taxon>Basidiomycota</taxon>
        <taxon>Agaricomycotina</taxon>
        <taxon>Agaricomycetes</taxon>
        <taxon>Polyporales</taxon>
        <taxon>Gelatoporiaceae</taxon>
        <taxon>Obba</taxon>
    </lineage>
</organism>